<reference evidence="2" key="1">
    <citation type="submission" date="2023-03" db="EMBL/GenBank/DDBJ databases">
        <title>Massive genome expansion in bonnet fungi (Mycena s.s.) driven by repeated elements and novel gene families across ecological guilds.</title>
        <authorList>
            <consortium name="Lawrence Berkeley National Laboratory"/>
            <person name="Harder C.B."/>
            <person name="Miyauchi S."/>
            <person name="Viragh M."/>
            <person name="Kuo A."/>
            <person name="Thoen E."/>
            <person name="Andreopoulos B."/>
            <person name="Lu D."/>
            <person name="Skrede I."/>
            <person name="Drula E."/>
            <person name="Henrissat B."/>
            <person name="Morin E."/>
            <person name="Kohler A."/>
            <person name="Barry K."/>
            <person name="LaButti K."/>
            <person name="Morin E."/>
            <person name="Salamov A."/>
            <person name="Lipzen A."/>
            <person name="Mereny Z."/>
            <person name="Hegedus B."/>
            <person name="Baldrian P."/>
            <person name="Stursova M."/>
            <person name="Weitz H."/>
            <person name="Taylor A."/>
            <person name="Grigoriev I.V."/>
            <person name="Nagy L.G."/>
            <person name="Martin F."/>
            <person name="Kauserud H."/>
        </authorList>
    </citation>
    <scope>NUCLEOTIDE SEQUENCE</scope>
    <source>
        <strain evidence="2">9144</strain>
    </source>
</reference>
<gene>
    <name evidence="2" type="ORF">GGX14DRAFT_389330</name>
</gene>
<dbReference type="AlphaFoldDB" id="A0AAD6VWH6"/>
<evidence type="ECO:0000313" key="2">
    <source>
        <dbReference type="EMBL" id="KAJ7219913.1"/>
    </source>
</evidence>
<sequence>MILELTRTLLGAQVGGKAVTQHIGQRASNMRRRMWCTRCEACSGAHMVEQRAAVHTVGQWTACMRPGPDGYSEDAPIEPILLLLLAIYRLLGLMPATCLAFIYLSIWQGLQSACCDLCGEIINVGPAGTTSYRLESHNLNHTGLHELPSNTKPSFENKLRSRLEILPHSLR</sequence>
<accession>A0AAD6VWH6</accession>
<evidence type="ECO:0000313" key="3">
    <source>
        <dbReference type="Proteomes" id="UP001219525"/>
    </source>
</evidence>
<protein>
    <submittedName>
        <fullName evidence="2">Uncharacterized protein</fullName>
    </submittedName>
</protein>
<dbReference type="EMBL" id="JARJCW010000010">
    <property type="protein sequence ID" value="KAJ7219913.1"/>
    <property type="molecule type" value="Genomic_DNA"/>
</dbReference>
<dbReference type="Proteomes" id="UP001219525">
    <property type="component" value="Unassembled WGS sequence"/>
</dbReference>
<keyword evidence="1" id="KW-0472">Membrane</keyword>
<proteinExistence type="predicted"/>
<feature type="transmembrane region" description="Helical" evidence="1">
    <location>
        <begin position="80"/>
        <end position="104"/>
    </location>
</feature>
<evidence type="ECO:0000256" key="1">
    <source>
        <dbReference type="SAM" id="Phobius"/>
    </source>
</evidence>
<comment type="caution">
    <text evidence="2">The sequence shown here is derived from an EMBL/GenBank/DDBJ whole genome shotgun (WGS) entry which is preliminary data.</text>
</comment>
<keyword evidence="1" id="KW-1133">Transmembrane helix</keyword>
<organism evidence="2 3">
    <name type="scientific">Mycena pura</name>
    <dbReference type="NCBI Taxonomy" id="153505"/>
    <lineage>
        <taxon>Eukaryota</taxon>
        <taxon>Fungi</taxon>
        <taxon>Dikarya</taxon>
        <taxon>Basidiomycota</taxon>
        <taxon>Agaricomycotina</taxon>
        <taxon>Agaricomycetes</taxon>
        <taxon>Agaricomycetidae</taxon>
        <taxon>Agaricales</taxon>
        <taxon>Marasmiineae</taxon>
        <taxon>Mycenaceae</taxon>
        <taxon>Mycena</taxon>
    </lineage>
</organism>
<name>A0AAD6VWH6_9AGAR</name>
<keyword evidence="3" id="KW-1185">Reference proteome</keyword>
<keyword evidence="1" id="KW-0812">Transmembrane</keyword>